<dbReference type="GO" id="GO:0005737">
    <property type="term" value="C:cytoplasm"/>
    <property type="evidence" value="ECO:0007669"/>
    <property type="project" value="UniProtKB-SubCell"/>
</dbReference>
<feature type="domain" description="HIT-type" evidence="12">
    <location>
        <begin position="47"/>
        <end position="79"/>
    </location>
</feature>
<dbReference type="GO" id="GO:0000492">
    <property type="term" value="P:box C/D snoRNP assembly"/>
    <property type="evidence" value="ECO:0007669"/>
    <property type="project" value="TreeGrafter"/>
</dbReference>
<dbReference type="InterPro" id="IPR048371">
    <property type="entry name" value="ZNHIT3_C"/>
</dbReference>
<proteinExistence type="predicted"/>
<dbReference type="SUPFAM" id="SSF144232">
    <property type="entry name" value="HIT/MYND zinc finger-like"/>
    <property type="match status" value="1"/>
</dbReference>
<dbReference type="Gene3D" id="3.30.60.190">
    <property type="match status" value="1"/>
</dbReference>
<evidence type="ECO:0000256" key="6">
    <source>
        <dbReference type="ARBA" id="ARBA00022723"/>
    </source>
</evidence>
<evidence type="ECO:0000256" key="7">
    <source>
        <dbReference type="ARBA" id="ARBA00022771"/>
    </source>
</evidence>
<reference evidence="13" key="2">
    <citation type="submission" date="2025-09" db="UniProtKB">
        <authorList>
            <consortium name="Ensembl"/>
        </authorList>
    </citation>
    <scope>IDENTIFICATION</scope>
</reference>
<dbReference type="GO" id="GO:0008270">
    <property type="term" value="F:zinc ion binding"/>
    <property type="evidence" value="ECO:0007669"/>
    <property type="project" value="UniProtKB-UniRule"/>
</dbReference>
<keyword evidence="8" id="KW-0862">Zinc</keyword>
<evidence type="ECO:0000313" key="14">
    <source>
        <dbReference type="Proteomes" id="UP000261600"/>
    </source>
</evidence>
<sequence>MTEASIRASRKRPFPYSAHASKPRYGTSHHYFFLHFLFLHTRIMQLCGVCSDETSKYTCPRCKIRYCSLGCYKRHKDTCLPVEQPTPTVHQAKGAVSTEPWPVEDLLNEDNITDKVPLQRLQLLGQSKELRDLLCNPHLRQLLRSIDSADSKEDAMKAAMQEPLFVEFSDQCLKIVEHEADM</sequence>
<comment type="subunit">
    <text evidence="10">Thyroid receptor interacting proteins (TRIPs) specifically interact with the ligand binding domain of the thyroid receptor (TR). Requires the presence of thyroid hormone for its interaction. Interacts with NUFIP1. Interacts (via HIT-type zinc finger) with the RUVBL1/RUVBL2 complex in the presence of ADP.</text>
</comment>
<accession>A0A3Q3JHI7</accession>
<dbReference type="Pfam" id="PF04438">
    <property type="entry name" value="zf-HIT"/>
    <property type="match status" value="1"/>
</dbReference>
<dbReference type="Pfam" id="PF21373">
    <property type="entry name" value="ZNHIT3_C"/>
    <property type="match status" value="1"/>
</dbReference>
<dbReference type="PANTHER" id="PTHR13483:SF11">
    <property type="entry name" value="ZINC FINGER HIT DOMAIN-CONTAINING PROTEIN 3"/>
    <property type="match status" value="1"/>
</dbReference>
<evidence type="ECO:0000256" key="9">
    <source>
        <dbReference type="ARBA" id="ARBA00023242"/>
    </source>
</evidence>
<keyword evidence="14" id="KW-1185">Reference proteome</keyword>
<evidence type="ECO:0000256" key="3">
    <source>
        <dbReference type="ARBA" id="ARBA00021568"/>
    </source>
</evidence>
<dbReference type="Proteomes" id="UP000261600">
    <property type="component" value="Unplaced"/>
</dbReference>
<dbReference type="GO" id="GO:0048254">
    <property type="term" value="P:snoRNA localization"/>
    <property type="evidence" value="ECO:0007669"/>
    <property type="project" value="TreeGrafter"/>
</dbReference>
<dbReference type="PROSITE" id="PS51083">
    <property type="entry name" value="ZF_HIT"/>
    <property type="match status" value="1"/>
</dbReference>
<evidence type="ECO:0000256" key="8">
    <source>
        <dbReference type="ARBA" id="ARBA00022833"/>
    </source>
</evidence>
<dbReference type="InterPro" id="IPR051639">
    <property type="entry name" value="BCD1"/>
</dbReference>
<dbReference type="Ensembl" id="ENSMALT00000019207.1">
    <property type="protein sequence ID" value="ENSMALP00000018834.1"/>
    <property type="gene ID" value="ENSMALG00000013124.1"/>
</dbReference>
<dbReference type="InterPro" id="IPR007529">
    <property type="entry name" value="Znf_HIT"/>
</dbReference>
<evidence type="ECO:0000256" key="1">
    <source>
        <dbReference type="ARBA" id="ARBA00004123"/>
    </source>
</evidence>
<evidence type="ECO:0000256" key="2">
    <source>
        <dbReference type="ARBA" id="ARBA00004496"/>
    </source>
</evidence>
<name>A0A3Q3JHI7_MONAL</name>
<keyword evidence="5" id="KW-0597">Phosphoprotein</keyword>
<dbReference type="GO" id="GO:0000463">
    <property type="term" value="P:maturation of LSU-rRNA from tricistronic rRNA transcript (SSU-rRNA, 5.8S rRNA, LSU-rRNA)"/>
    <property type="evidence" value="ECO:0007669"/>
    <property type="project" value="TreeGrafter"/>
</dbReference>
<keyword evidence="6" id="KW-0479">Metal-binding</keyword>
<keyword evidence="9" id="KW-0539">Nucleus</keyword>
<evidence type="ECO:0000256" key="5">
    <source>
        <dbReference type="ARBA" id="ARBA00022553"/>
    </source>
</evidence>
<dbReference type="STRING" id="43700.ENSMALP00000018834"/>
<evidence type="ECO:0000259" key="12">
    <source>
        <dbReference type="PROSITE" id="PS51083"/>
    </source>
</evidence>
<keyword evidence="7 11" id="KW-0863">Zinc-finger</keyword>
<protein>
    <recommendedName>
        <fullName evidence="3">Zinc finger HIT domain-containing protein 3</fullName>
    </recommendedName>
</protein>
<reference evidence="13" key="1">
    <citation type="submission" date="2025-08" db="UniProtKB">
        <authorList>
            <consortium name="Ensembl"/>
        </authorList>
    </citation>
    <scope>IDENTIFICATION</scope>
</reference>
<comment type="subcellular location">
    <subcellularLocation>
        <location evidence="2">Cytoplasm</location>
    </subcellularLocation>
    <subcellularLocation>
        <location evidence="1">Nucleus</location>
    </subcellularLocation>
</comment>
<organism evidence="13 14">
    <name type="scientific">Monopterus albus</name>
    <name type="common">Swamp eel</name>
    <dbReference type="NCBI Taxonomy" id="43700"/>
    <lineage>
        <taxon>Eukaryota</taxon>
        <taxon>Metazoa</taxon>
        <taxon>Chordata</taxon>
        <taxon>Craniata</taxon>
        <taxon>Vertebrata</taxon>
        <taxon>Euteleostomi</taxon>
        <taxon>Actinopterygii</taxon>
        <taxon>Neopterygii</taxon>
        <taxon>Teleostei</taxon>
        <taxon>Neoteleostei</taxon>
        <taxon>Acanthomorphata</taxon>
        <taxon>Anabantaria</taxon>
        <taxon>Synbranchiformes</taxon>
        <taxon>Synbranchidae</taxon>
        <taxon>Monopterus</taxon>
    </lineage>
</organism>
<dbReference type="GO" id="GO:0070761">
    <property type="term" value="C:pre-snoRNP complex"/>
    <property type="evidence" value="ECO:0007669"/>
    <property type="project" value="TreeGrafter"/>
</dbReference>
<evidence type="ECO:0000256" key="10">
    <source>
        <dbReference type="ARBA" id="ARBA00046946"/>
    </source>
</evidence>
<dbReference type="PANTHER" id="PTHR13483">
    <property type="entry name" value="BOX C_D SNORNA PROTEIN 1-RELATED"/>
    <property type="match status" value="1"/>
</dbReference>
<evidence type="ECO:0000313" key="13">
    <source>
        <dbReference type="Ensembl" id="ENSMALP00000018834.1"/>
    </source>
</evidence>
<evidence type="ECO:0000256" key="4">
    <source>
        <dbReference type="ARBA" id="ARBA00022490"/>
    </source>
</evidence>
<dbReference type="CDD" id="cd23024">
    <property type="entry name" value="zf-HIT_ZNHIT2-3"/>
    <property type="match status" value="1"/>
</dbReference>
<dbReference type="GO" id="GO:0005634">
    <property type="term" value="C:nucleus"/>
    <property type="evidence" value="ECO:0007669"/>
    <property type="project" value="UniProtKB-SubCell"/>
</dbReference>
<evidence type="ECO:0000256" key="11">
    <source>
        <dbReference type="PROSITE-ProRule" id="PRU00453"/>
    </source>
</evidence>
<dbReference type="AlphaFoldDB" id="A0A3Q3JHI7"/>
<keyword evidence="4" id="KW-0963">Cytoplasm</keyword>